<dbReference type="InterPro" id="IPR001660">
    <property type="entry name" value="SAM"/>
</dbReference>
<dbReference type="InterPro" id="IPR036770">
    <property type="entry name" value="Ankyrin_rpt-contain_sf"/>
</dbReference>
<evidence type="ECO:0000313" key="4">
    <source>
        <dbReference type="Proteomes" id="UP000492821"/>
    </source>
</evidence>
<dbReference type="SMART" id="SM00454">
    <property type="entry name" value="SAM"/>
    <property type="match status" value="1"/>
</dbReference>
<feature type="region of interest" description="Disordered" evidence="2">
    <location>
        <begin position="361"/>
        <end position="380"/>
    </location>
</feature>
<dbReference type="AlphaFoldDB" id="A0A7E4W2J8"/>
<dbReference type="Gene3D" id="1.25.40.20">
    <property type="entry name" value="Ankyrin repeat-containing domain"/>
    <property type="match status" value="2"/>
</dbReference>
<name>A0A7E4W2J8_PANRE</name>
<keyword evidence="4" id="KW-1185">Reference proteome</keyword>
<dbReference type="SMART" id="SM00248">
    <property type="entry name" value="ANK"/>
    <property type="match status" value="4"/>
</dbReference>
<dbReference type="Gene3D" id="1.10.150.50">
    <property type="entry name" value="Transcription Factor, Ets-1"/>
    <property type="match status" value="1"/>
</dbReference>
<evidence type="ECO:0000313" key="5">
    <source>
        <dbReference type="WBParaSite" id="Pan_g6002.t1"/>
    </source>
</evidence>
<keyword evidence="1" id="KW-0040">ANK repeat</keyword>
<feature type="domain" description="SAM" evidence="3">
    <location>
        <begin position="271"/>
        <end position="334"/>
    </location>
</feature>
<protein>
    <submittedName>
        <fullName evidence="5">SAM domain-containing protein</fullName>
    </submittedName>
</protein>
<dbReference type="Pfam" id="PF12796">
    <property type="entry name" value="Ank_2"/>
    <property type="match status" value="2"/>
</dbReference>
<dbReference type="SUPFAM" id="SSF48403">
    <property type="entry name" value="Ankyrin repeat"/>
    <property type="match status" value="1"/>
</dbReference>
<reference evidence="5" key="2">
    <citation type="submission" date="2020-10" db="UniProtKB">
        <authorList>
            <consortium name="WormBaseParasite"/>
        </authorList>
    </citation>
    <scope>IDENTIFICATION</scope>
</reference>
<dbReference type="PANTHER" id="PTHR24184">
    <property type="entry name" value="SI:CH211-189E2.2"/>
    <property type="match status" value="1"/>
</dbReference>
<organism evidence="4 5">
    <name type="scientific">Panagrellus redivivus</name>
    <name type="common">Microworm</name>
    <dbReference type="NCBI Taxonomy" id="6233"/>
    <lineage>
        <taxon>Eukaryota</taxon>
        <taxon>Metazoa</taxon>
        <taxon>Ecdysozoa</taxon>
        <taxon>Nematoda</taxon>
        <taxon>Chromadorea</taxon>
        <taxon>Rhabditida</taxon>
        <taxon>Tylenchina</taxon>
        <taxon>Panagrolaimomorpha</taxon>
        <taxon>Panagrolaimoidea</taxon>
        <taxon>Panagrolaimidae</taxon>
        <taxon>Panagrellus</taxon>
    </lineage>
</organism>
<dbReference type="PROSITE" id="PS50105">
    <property type="entry name" value="SAM_DOMAIN"/>
    <property type="match status" value="1"/>
</dbReference>
<dbReference type="GO" id="GO:0005929">
    <property type="term" value="C:cilium"/>
    <property type="evidence" value="ECO:0007669"/>
    <property type="project" value="TreeGrafter"/>
</dbReference>
<evidence type="ECO:0000256" key="2">
    <source>
        <dbReference type="SAM" id="MobiDB-lite"/>
    </source>
</evidence>
<reference evidence="4" key="1">
    <citation type="journal article" date="2013" name="Genetics">
        <title>The draft genome and transcriptome of Panagrellus redivivus are shaped by the harsh demands of a free-living lifestyle.</title>
        <authorList>
            <person name="Srinivasan J."/>
            <person name="Dillman A.R."/>
            <person name="Macchietto M.G."/>
            <person name="Heikkinen L."/>
            <person name="Lakso M."/>
            <person name="Fracchia K.M."/>
            <person name="Antoshechkin I."/>
            <person name="Mortazavi A."/>
            <person name="Wong G."/>
            <person name="Sternberg P.W."/>
        </authorList>
    </citation>
    <scope>NUCLEOTIDE SEQUENCE [LARGE SCALE GENOMIC DNA]</scope>
    <source>
        <strain evidence="4">MT8872</strain>
    </source>
</reference>
<dbReference type="PROSITE" id="PS50297">
    <property type="entry name" value="ANK_REP_REGION"/>
    <property type="match status" value="2"/>
</dbReference>
<proteinExistence type="predicted"/>
<evidence type="ECO:0000256" key="1">
    <source>
        <dbReference type="PROSITE-ProRule" id="PRU00023"/>
    </source>
</evidence>
<dbReference type="SUPFAM" id="SSF47769">
    <property type="entry name" value="SAM/Pointed domain"/>
    <property type="match status" value="1"/>
</dbReference>
<dbReference type="WBParaSite" id="Pan_g6002.t1">
    <property type="protein sequence ID" value="Pan_g6002.t1"/>
    <property type="gene ID" value="Pan_g6002"/>
</dbReference>
<dbReference type="PANTHER" id="PTHR24184:SF11">
    <property type="entry name" value="ANKYRIN REPEAT AND SOCS BOX CONTAINING 3"/>
    <property type="match status" value="1"/>
</dbReference>
<dbReference type="PROSITE" id="PS50088">
    <property type="entry name" value="ANK_REPEAT"/>
    <property type="match status" value="3"/>
</dbReference>
<evidence type="ECO:0000259" key="3">
    <source>
        <dbReference type="PROSITE" id="PS50105"/>
    </source>
</evidence>
<accession>A0A7E4W2J8</accession>
<dbReference type="Proteomes" id="UP000492821">
    <property type="component" value="Unassembled WGS sequence"/>
</dbReference>
<feature type="repeat" description="ANK" evidence="1">
    <location>
        <begin position="153"/>
        <end position="185"/>
    </location>
</feature>
<dbReference type="Pfam" id="PF00536">
    <property type="entry name" value="SAM_1"/>
    <property type="match status" value="1"/>
</dbReference>
<dbReference type="InterPro" id="IPR013761">
    <property type="entry name" value="SAM/pointed_sf"/>
</dbReference>
<sequence>MHTGIIDRSPRANPQEQNFLRPHFSRAVDIYISSRATTMSSTKERSVRFSTHGPVEHESLDFGVDERNIDFDRIMAMEPPPFISDEEFIELDACTAASLGWEFIEHLSPSKLTPTEMNTSSWTPLMYSAYLGHVKVCEYLCKNGASLEAVNEAGQTALMLAASCGSKEMVALLVEKGASVNLQDKIGQSALHYATWYNQSSITEVLLKSGGDPNLPDSSGMTPTLNACKVGNDATVSLLMKYKGDPSRKNSSGEDGEMLAAEQPNVLKVLQSRLTISDLLRQLGLEKYIPIFERDEITLNLFLKLTEEDLAAMGITLFGPKKKIMNVIRHYEKYGVIATDQEIAPQNTAQLKTSEQSYYQQNTNNGANTEEPQDTGMATNTARSTVTLTKTDIRDQWILHSDTRAFLHSLLEKKTFDAVAAIECKKLIYRIDAAMKKLAASHKN</sequence>
<feature type="repeat" description="ANK" evidence="1">
    <location>
        <begin position="186"/>
        <end position="218"/>
    </location>
</feature>
<feature type="repeat" description="ANK" evidence="1">
    <location>
        <begin position="120"/>
        <end position="152"/>
    </location>
</feature>
<dbReference type="InterPro" id="IPR002110">
    <property type="entry name" value="Ankyrin_rpt"/>
</dbReference>